<gene>
    <name evidence="2" type="ORF">ENI96_02880</name>
</gene>
<dbReference type="PROSITE" id="PS50801">
    <property type="entry name" value="STAS"/>
    <property type="match status" value="1"/>
</dbReference>
<organism evidence="2">
    <name type="scientific">Sedimenticola thiotaurini</name>
    <dbReference type="NCBI Taxonomy" id="1543721"/>
    <lineage>
        <taxon>Bacteria</taxon>
        <taxon>Pseudomonadati</taxon>
        <taxon>Pseudomonadota</taxon>
        <taxon>Gammaproteobacteria</taxon>
        <taxon>Chromatiales</taxon>
        <taxon>Sedimenticolaceae</taxon>
        <taxon>Sedimenticola</taxon>
    </lineage>
</organism>
<accession>A0A831W6I4</accession>
<dbReference type="AlphaFoldDB" id="A0A831W6I4"/>
<comment type="caution">
    <text evidence="2">The sequence shown here is derived from an EMBL/GenBank/DDBJ whole genome shotgun (WGS) entry which is preliminary data.</text>
</comment>
<dbReference type="PANTHER" id="PTHR33495:SF15">
    <property type="entry name" value="STAS DOMAIN-CONTAINING PROTEIN"/>
    <property type="match status" value="1"/>
</dbReference>
<name>A0A831W6I4_9GAMM</name>
<dbReference type="Proteomes" id="UP000886251">
    <property type="component" value="Unassembled WGS sequence"/>
</dbReference>
<dbReference type="GO" id="GO:0043856">
    <property type="term" value="F:anti-sigma factor antagonist activity"/>
    <property type="evidence" value="ECO:0007669"/>
    <property type="project" value="TreeGrafter"/>
</dbReference>
<feature type="domain" description="STAS" evidence="1">
    <location>
        <begin position="14"/>
        <end position="104"/>
    </location>
</feature>
<dbReference type="Gene3D" id="3.30.750.24">
    <property type="entry name" value="STAS domain"/>
    <property type="match status" value="1"/>
</dbReference>
<dbReference type="PANTHER" id="PTHR33495">
    <property type="entry name" value="ANTI-SIGMA FACTOR ANTAGONIST TM_1081-RELATED-RELATED"/>
    <property type="match status" value="1"/>
</dbReference>
<dbReference type="InterPro" id="IPR002645">
    <property type="entry name" value="STAS_dom"/>
</dbReference>
<dbReference type="Pfam" id="PF01740">
    <property type="entry name" value="STAS"/>
    <property type="match status" value="1"/>
</dbReference>
<evidence type="ECO:0000313" key="2">
    <source>
        <dbReference type="EMBL" id="HEB95361.1"/>
    </source>
</evidence>
<reference evidence="2" key="1">
    <citation type="journal article" date="2020" name="mSystems">
        <title>Genome- and Community-Level Interaction Insights into Carbon Utilization and Element Cycling Functions of Hydrothermarchaeota in Hydrothermal Sediment.</title>
        <authorList>
            <person name="Zhou Z."/>
            <person name="Liu Y."/>
            <person name="Xu W."/>
            <person name="Pan J."/>
            <person name="Luo Z.H."/>
            <person name="Li M."/>
        </authorList>
    </citation>
    <scope>NUCLEOTIDE SEQUENCE [LARGE SCALE GENOMIC DNA]</scope>
    <source>
        <strain evidence="2">HyVt-443</strain>
    </source>
</reference>
<sequence length="104" mass="11883">MTITSNRSSDGRELTIGVEGRFDFSSHQSFREACSQGDPERTRFIIDLSRTDYVDSSALGMLLLLRQRTGGGRDRIRLRGFGPEVRRIFEISHFDQLFDMEPAP</sequence>
<dbReference type="InterPro" id="IPR036513">
    <property type="entry name" value="STAS_dom_sf"/>
</dbReference>
<protein>
    <submittedName>
        <fullName evidence="2">Anti-sigma factor antagonist</fullName>
    </submittedName>
</protein>
<proteinExistence type="predicted"/>
<dbReference type="CDD" id="cd07043">
    <property type="entry name" value="STAS_anti-anti-sigma_factors"/>
    <property type="match status" value="1"/>
</dbReference>
<evidence type="ECO:0000259" key="1">
    <source>
        <dbReference type="PROSITE" id="PS50801"/>
    </source>
</evidence>
<dbReference type="EMBL" id="DRKP01000035">
    <property type="protein sequence ID" value="HEB95361.1"/>
    <property type="molecule type" value="Genomic_DNA"/>
</dbReference>
<dbReference type="SUPFAM" id="SSF52091">
    <property type="entry name" value="SpoIIaa-like"/>
    <property type="match status" value="1"/>
</dbReference>